<dbReference type="Gene3D" id="2.40.50.140">
    <property type="entry name" value="Nucleic acid-binding proteins"/>
    <property type="match status" value="2"/>
</dbReference>
<dbReference type="PATRIC" id="fig|1116213.3.peg.438"/>
<comment type="function">
    <text evidence="2">Involved in peptide bond synthesis. Stimulates efficient translation and peptide-bond synthesis on native or reconstituted 70S ribosomes in vitro. Probably functions indirectly by altering the affinity of the ribosome for aminoacyl-tRNA, thus increasing their reactivity as acceptors for peptidyl transferase.</text>
</comment>
<proteinExistence type="inferred from homology"/>
<evidence type="ECO:0000259" key="3">
    <source>
        <dbReference type="SMART" id="SM00841"/>
    </source>
</evidence>
<comment type="similarity">
    <text evidence="1">Belongs to the elongation factor P family.</text>
</comment>
<reference evidence="5" key="2">
    <citation type="submission" date="2011-11" db="EMBL/GenBank/DDBJ databases">
        <authorList>
            <person name="Barker E."/>
        </authorList>
    </citation>
    <scope>NUCLEOTIDE SEQUENCE</scope>
    <source>
        <strain evidence="5">Birmingham 1</strain>
    </source>
</reference>
<dbReference type="GO" id="GO:0005737">
    <property type="term" value="C:cytoplasm"/>
    <property type="evidence" value="ECO:0007669"/>
    <property type="project" value="InterPro"/>
</dbReference>
<dbReference type="InterPro" id="IPR014722">
    <property type="entry name" value="Rib_uL2_dom2"/>
</dbReference>
<keyword evidence="5" id="KW-0648">Protein biosynthesis</keyword>
<dbReference type="RefSeq" id="WP_015511788.1">
    <property type="nucleotide sequence ID" value="NC_021007.1"/>
</dbReference>
<dbReference type="InterPro" id="IPR012340">
    <property type="entry name" value="NA-bd_OB-fold"/>
</dbReference>
<protein>
    <submittedName>
        <fullName evidence="5">Translation elongation factor P</fullName>
    </submittedName>
</protein>
<evidence type="ECO:0000256" key="1">
    <source>
        <dbReference type="ARBA" id="ARBA00009479"/>
    </source>
</evidence>
<reference evidence="5" key="1">
    <citation type="submission" date="2011-11" db="EMBL/GenBank/DDBJ databases">
        <title>Complete genome sequence of Candidatus Mycoplasma haemominutum.</title>
        <authorList>
            <person name="Barker E.N."/>
            <person name="Darby A.C."/>
            <person name="Helps C.R."/>
            <person name="Peters I.R."/>
            <person name="Hughes M.A."/>
            <person name="Radford A.D."/>
            <person name="Novacco M."/>
            <person name="Boretti F."/>
            <person name="Hofmann-Lehmann R."/>
            <person name="Tasker S."/>
        </authorList>
    </citation>
    <scope>NUCLEOTIDE SEQUENCE</scope>
    <source>
        <strain evidence="5">Birmingham 1</strain>
    </source>
</reference>
<gene>
    <name evidence="5" type="primary">efp</name>
    <name evidence="5" type="ORF">MHM_04050</name>
</gene>
<name>G8C3M5_9MOLU</name>
<dbReference type="GO" id="GO:0003746">
    <property type="term" value="F:translation elongation factor activity"/>
    <property type="evidence" value="ECO:0007669"/>
    <property type="project" value="UniProtKB-KW"/>
</dbReference>
<sequence>MSSDKMIEARELRAGQTIVWNGAPHLVLDHSFNKTAMRGGIVKCKLKNLYTKSIFVEELSNWRLEKAQLNKQEVVFTYREGEFLKFCDTQTYEEYSLPLSEYSWASPYLVEGMTLQLVWFEDHLINFVLPEKVKLSIVSLSPVNDEVQKASFNTGHECLVPMFLKQGDEVYISTQDGKYSSK</sequence>
<dbReference type="Pfam" id="PF08207">
    <property type="entry name" value="EFP_N"/>
    <property type="match status" value="1"/>
</dbReference>
<dbReference type="AlphaFoldDB" id="G8C3M5"/>
<dbReference type="SMART" id="SM01185">
    <property type="entry name" value="EFP"/>
    <property type="match status" value="1"/>
</dbReference>
<dbReference type="InterPro" id="IPR015365">
    <property type="entry name" value="Elong-fact-P_C"/>
</dbReference>
<dbReference type="OrthoDB" id="9801844at2"/>
<dbReference type="InterPro" id="IPR020599">
    <property type="entry name" value="Transl_elong_fac_P/YeiP"/>
</dbReference>
<organism evidence="5">
    <name type="scientific">Candidatus Mycoplasma haematominutum 'Birmingham 1'</name>
    <dbReference type="NCBI Taxonomy" id="1116213"/>
    <lineage>
        <taxon>Bacteria</taxon>
        <taxon>Bacillati</taxon>
        <taxon>Mycoplasmatota</taxon>
        <taxon>Mollicutes</taxon>
        <taxon>Mycoplasmataceae</taxon>
        <taxon>Mycoplasma</taxon>
    </lineage>
</organism>
<dbReference type="SMART" id="SM00841">
    <property type="entry name" value="Elong-fact-P_C"/>
    <property type="match status" value="1"/>
</dbReference>
<dbReference type="InterPro" id="IPR013185">
    <property type="entry name" value="Transl_elong_KOW-like"/>
</dbReference>
<accession>G8C3M5</accession>
<dbReference type="PIRSF" id="PIRSF005901">
    <property type="entry name" value="EF-P"/>
    <property type="match status" value="1"/>
</dbReference>
<dbReference type="SUPFAM" id="SSF50104">
    <property type="entry name" value="Translation proteins SH3-like domain"/>
    <property type="match status" value="1"/>
</dbReference>
<dbReference type="SUPFAM" id="SSF50249">
    <property type="entry name" value="Nucleic acid-binding proteins"/>
    <property type="match status" value="2"/>
</dbReference>
<evidence type="ECO:0000313" key="5">
    <source>
        <dbReference type="EMBL" id="CCE66923.1"/>
    </source>
</evidence>
<dbReference type="PANTHER" id="PTHR30053">
    <property type="entry name" value="ELONGATION FACTOR P"/>
    <property type="match status" value="1"/>
</dbReference>
<dbReference type="InterPro" id="IPR008991">
    <property type="entry name" value="Translation_prot_SH3-like_sf"/>
</dbReference>
<dbReference type="Gene3D" id="2.30.30.30">
    <property type="match status" value="1"/>
</dbReference>
<dbReference type="Pfam" id="PF01132">
    <property type="entry name" value="EFP"/>
    <property type="match status" value="1"/>
</dbReference>
<evidence type="ECO:0000259" key="4">
    <source>
        <dbReference type="SMART" id="SM01185"/>
    </source>
</evidence>
<dbReference type="PANTHER" id="PTHR30053:SF12">
    <property type="entry name" value="ELONGATION FACTOR P (EF-P) FAMILY PROTEIN"/>
    <property type="match status" value="1"/>
</dbReference>
<dbReference type="EMBL" id="HE613254">
    <property type="protein sequence ID" value="CCE66923.1"/>
    <property type="molecule type" value="Genomic_DNA"/>
</dbReference>
<dbReference type="KEGG" id="mhb:MHM_04050"/>
<feature type="domain" description="Translation elongation factor P/YeiP central" evidence="4">
    <location>
        <begin position="71"/>
        <end position="125"/>
    </location>
</feature>
<feature type="domain" description="Elongation factor P C-terminal" evidence="3">
    <location>
        <begin position="133"/>
        <end position="182"/>
    </location>
</feature>
<dbReference type="Pfam" id="PF09285">
    <property type="entry name" value="Elong-fact-P_C"/>
    <property type="match status" value="1"/>
</dbReference>
<evidence type="ECO:0000256" key="2">
    <source>
        <dbReference type="ARBA" id="ARBA00025469"/>
    </source>
</evidence>
<dbReference type="InterPro" id="IPR001059">
    <property type="entry name" value="Transl_elong_P/YeiP_cen"/>
</dbReference>
<dbReference type="HOGENOM" id="CLU_074944_2_1_14"/>
<keyword evidence="5" id="KW-0251">Elongation factor</keyword>
<dbReference type="GO" id="GO:0043043">
    <property type="term" value="P:peptide biosynthetic process"/>
    <property type="evidence" value="ECO:0007669"/>
    <property type="project" value="InterPro"/>
</dbReference>